<feature type="region of interest" description="Disordered" evidence="1">
    <location>
        <begin position="1"/>
        <end position="76"/>
    </location>
</feature>
<sequence>MMRRSLERTQQLELKKKCSWGASLAAGTGGRDAPAGSLKSSFKSSPTRTIERKKATLTSGVGDAEKGAPVGAEASP</sequence>
<gene>
    <name evidence="2" type="primary">MAP7D2</name>
</gene>
<dbReference type="Bgee" id="ENSCPOG00000008706">
    <property type="expression patterns" value="Expressed in cerebellum and 10 other cell types or tissues"/>
</dbReference>
<dbReference type="AlphaFoldDB" id="A0A286XC56"/>
<reference evidence="3" key="1">
    <citation type="journal article" date="2011" name="Nature">
        <title>A high-resolution map of human evolutionary constraint using 29 mammals.</title>
        <authorList>
            <person name="Lindblad-Toh K."/>
            <person name="Garber M."/>
            <person name="Zuk O."/>
            <person name="Lin M.F."/>
            <person name="Parker B.J."/>
            <person name="Washietl S."/>
            <person name="Kheradpour P."/>
            <person name="Ernst J."/>
            <person name="Jordan G."/>
            <person name="Mauceli E."/>
            <person name="Ward L.D."/>
            <person name="Lowe C.B."/>
            <person name="Holloway A.K."/>
            <person name="Clamp M."/>
            <person name="Gnerre S."/>
            <person name="Alfoldi J."/>
            <person name="Beal K."/>
            <person name="Chang J."/>
            <person name="Clawson H."/>
            <person name="Cuff J."/>
            <person name="Di Palma F."/>
            <person name="Fitzgerald S."/>
            <person name="Flicek P."/>
            <person name="Guttman M."/>
            <person name="Hubisz M.J."/>
            <person name="Jaffe D.B."/>
            <person name="Jungreis I."/>
            <person name="Kent W.J."/>
            <person name="Kostka D."/>
            <person name="Lara M."/>
            <person name="Martins A.L."/>
            <person name="Massingham T."/>
            <person name="Moltke I."/>
            <person name="Raney B.J."/>
            <person name="Rasmussen M.D."/>
            <person name="Robinson J."/>
            <person name="Stark A."/>
            <person name="Vilella A.J."/>
            <person name="Wen J."/>
            <person name="Xie X."/>
            <person name="Zody M.C."/>
            <person name="Baldwin J."/>
            <person name="Bloom T."/>
            <person name="Chin C.W."/>
            <person name="Heiman D."/>
            <person name="Nicol R."/>
            <person name="Nusbaum C."/>
            <person name="Young S."/>
            <person name="Wilkinson J."/>
            <person name="Worley K.C."/>
            <person name="Kovar C.L."/>
            <person name="Muzny D.M."/>
            <person name="Gibbs R.A."/>
            <person name="Cree A."/>
            <person name="Dihn H.H."/>
            <person name="Fowler G."/>
            <person name="Jhangiani S."/>
            <person name="Joshi V."/>
            <person name="Lee S."/>
            <person name="Lewis L.R."/>
            <person name="Nazareth L.V."/>
            <person name="Okwuonu G."/>
            <person name="Santibanez J."/>
            <person name="Warren W.C."/>
            <person name="Mardis E.R."/>
            <person name="Weinstock G.M."/>
            <person name="Wilson R.K."/>
            <person name="Delehaunty K."/>
            <person name="Dooling D."/>
            <person name="Fronik C."/>
            <person name="Fulton L."/>
            <person name="Fulton B."/>
            <person name="Graves T."/>
            <person name="Minx P."/>
            <person name="Sodergren E."/>
            <person name="Birney E."/>
            <person name="Margulies E.H."/>
            <person name="Herrero J."/>
            <person name="Green E.D."/>
            <person name="Haussler D."/>
            <person name="Siepel A."/>
            <person name="Goldman N."/>
            <person name="Pollard K.S."/>
            <person name="Pedersen J.S."/>
            <person name="Lander E.S."/>
            <person name="Kellis M."/>
        </authorList>
    </citation>
    <scope>NUCLEOTIDE SEQUENCE [LARGE SCALE GENOMIC DNA]</scope>
    <source>
        <strain evidence="3">2N</strain>
    </source>
</reference>
<organism evidence="2 3">
    <name type="scientific">Cavia porcellus</name>
    <name type="common">Guinea pig</name>
    <dbReference type="NCBI Taxonomy" id="10141"/>
    <lineage>
        <taxon>Eukaryota</taxon>
        <taxon>Metazoa</taxon>
        <taxon>Chordata</taxon>
        <taxon>Craniata</taxon>
        <taxon>Vertebrata</taxon>
        <taxon>Euteleostomi</taxon>
        <taxon>Mammalia</taxon>
        <taxon>Eutheria</taxon>
        <taxon>Euarchontoglires</taxon>
        <taxon>Glires</taxon>
        <taxon>Rodentia</taxon>
        <taxon>Hystricomorpha</taxon>
        <taxon>Caviidae</taxon>
        <taxon>Cavia</taxon>
    </lineage>
</organism>
<dbReference type="EMBL" id="AAKN02043742">
    <property type="status" value="NOT_ANNOTATED_CDS"/>
    <property type="molecule type" value="Genomic_DNA"/>
</dbReference>
<evidence type="ECO:0000313" key="3">
    <source>
        <dbReference type="Proteomes" id="UP000005447"/>
    </source>
</evidence>
<feature type="compositionally biased region" description="Polar residues" evidence="1">
    <location>
        <begin position="38"/>
        <end position="48"/>
    </location>
</feature>
<keyword evidence="3" id="KW-1185">Reference proteome</keyword>
<name>A0A286XC56_CAVPO</name>
<dbReference type="Proteomes" id="UP000005447">
    <property type="component" value="Unassembled WGS sequence"/>
</dbReference>
<evidence type="ECO:0000256" key="1">
    <source>
        <dbReference type="SAM" id="MobiDB-lite"/>
    </source>
</evidence>
<dbReference type="EMBL" id="AAKN02043741">
    <property type="status" value="NOT_ANNOTATED_CDS"/>
    <property type="molecule type" value="Genomic_DNA"/>
</dbReference>
<proteinExistence type="predicted"/>
<dbReference type="GeneTree" id="ENSGT00950000182941"/>
<accession>A0A286XC56</accession>
<evidence type="ECO:0000313" key="2">
    <source>
        <dbReference type="Ensembl" id="ENSCPOP00000023021.1"/>
    </source>
</evidence>
<dbReference type="EMBL" id="AAKN02043743">
    <property type="status" value="NOT_ANNOTATED_CDS"/>
    <property type="molecule type" value="Genomic_DNA"/>
</dbReference>
<dbReference type="Ensembl" id="ENSCPOT00000039720.1">
    <property type="protein sequence ID" value="ENSCPOP00000023021.1"/>
    <property type="gene ID" value="ENSCPOG00000008706.4"/>
</dbReference>
<dbReference type="eggNOG" id="ENOG502QTSG">
    <property type="taxonomic scope" value="Eukaryota"/>
</dbReference>
<reference evidence="2" key="3">
    <citation type="submission" date="2025-09" db="UniProtKB">
        <authorList>
            <consortium name="Ensembl"/>
        </authorList>
    </citation>
    <scope>IDENTIFICATION</scope>
    <source>
        <strain evidence="2">2N</strain>
    </source>
</reference>
<dbReference type="VEuPathDB" id="HostDB:ENSCPOG00000008706"/>
<protein>
    <submittedName>
        <fullName evidence="2">MAP7 domain containing 2</fullName>
    </submittedName>
</protein>
<reference evidence="2" key="2">
    <citation type="submission" date="2025-08" db="UniProtKB">
        <authorList>
            <consortium name="Ensembl"/>
        </authorList>
    </citation>
    <scope>IDENTIFICATION</scope>
    <source>
        <strain evidence="2">2N</strain>
    </source>
</reference>